<dbReference type="OMA" id="AEQMKHY"/>
<dbReference type="Pfam" id="PF01329">
    <property type="entry name" value="Pterin_4a"/>
    <property type="match status" value="1"/>
</dbReference>
<name>A0A8S1NX27_PARPR</name>
<evidence type="ECO:0000256" key="1">
    <source>
        <dbReference type="ARBA" id="ARBA00030497"/>
    </source>
</evidence>
<dbReference type="EMBL" id="CAJJDM010000100">
    <property type="protein sequence ID" value="CAD8094871.1"/>
    <property type="molecule type" value="Genomic_DNA"/>
</dbReference>
<comment type="caution">
    <text evidence="2">The sequence shown here is derived from an EMBL/GenBank/DDBJ whole genome shotgun (WGS) entry which is preliminary data.</text>
</comment>
<evidence type="ECO:0000313" key="3">
    <source>
        <dbReference type="Proteomes" id="UP000688137"/>
    </source>
</evidence>
<dbReference type="Proteomes" id="UP000688137">
    <property type="component" value="Unassembled WGS sequence"/>
</dbReference>
<dbReference type="PANTHER" id="PTHR12599">
    <property type="entry name" value="PTERIN-4-ALPHA-CARBINOLAMINE DEHYDRATASE"/>
    <property type="match status" value="1"/>
</dbReference>
<dbReference type="GO" id="GO:0006729">
    <property type="term" value="P:tetrahydrobiopterin biosynthetic process"/>
    <property type="evidence" value="ECO:0007669"/>
    <property type="project" value="InterPro"/>
</dbReference>
<protein>
    <recommendedName>
        <fullName evidence="1">4-alpha-hydroxy-tetrahydropterin dehydratase</fullName>
    </recommendedName>
</protein>
<sequence>MYRNFASNNTRTTANLLGLKYLLKDFSDVPTKKFTKLSADEVNQILSIQELNSNWTFNAISLGRKYQFQNFQDSFSFMAQVSQIAEQMKHYPKWYNKNGLVTIDLTTNEVKGVTFKDLLLAYTADHISQIIQSNQNNSIFDNCNIHVENLIQSWNNNYQRSQELNQVIDKSVNFL</sequence>
<proteinExistence type="predicted"/>
<evidence type="ECO:0000313" key="2">
    <source>
        <dbReference type="EMBL" id="CAD8094871.1"/>
    </source>
</evidence>
<accession>A0A8S1NX27</accession>
<dbReference type="InterPro" id="IPR001533">
    <property type="entry name" value="Pterin_deHydtase"/>
</dbReference>
<dbReference type="GO" id="GO:0008124">
    <property type="term" value="F:4-alpha-hydroxytetrahydrobiopterin dehydratase activity"/>
    <property type="evidence" value="ECO:0007669"/>
    <property type="project" value="InterPro"/>
</dbReference>
<gene>
    <name evidence="2" type="ORF">PPRIM_AZ9-3.1.T0970074</name>
</gene>
<dbReference type="PANTHER" id="PTHR12599:SF0">
    <property type="entry name" value="PTERIN-4-ALPHA-CARBINOLAMINE DEHYDRATASE"/>
    <property type="match status" value="1"/>
</dbReference>
<organism evidence="2 3">
    <name type="scientific">Paramecium primaurelia</name>
    <dbReference type="NCBI Taxonomy" id="5886"/>
    <lineage>
        <taxon>Eukaryota</taxon>
        <taxon>Sar</taxon>
        <taxon>Alveolata</taxon>
        <taxon>Ciliophora</taxon>
        <taxon>Intramacronucleata</taxon>
        <taxon>Oligohymenophorea</taxon>
        <taxon>Peniculida</taxon>
        <taxon>Parameciidae</taxon>
        <taxon>Paramecium</taxon>
    </lineage>
</organism>
<keyword evidence="3" id="KW-1185">Reference proteome</keyword>
<dbReference type="AlphaFoldDB" id="A0A8S1NX27"/>
<reference evidence="2" key="1">
    <citation type="submission" date="2021-01" db="EMBL/GenBank/DDBJ databases">
        <authorList>
            <consortium name="Genoscope - CEA"/>
            <person name="William W."/>
        </authorList>
    </citation>
    <scope>NUCLEOTIDE SEQUENCE</scope>
</reference>